<dbReference type="GO" id="GO:0034476">
    <property type="term" value="P:U5 snRNA 3'-end processing"/>
    <property type="evidence" value="ECO:0007669"/>
    <property type="project" value="TreeGrafter"/>
</dbReference>
<dbReference type="GO" id="GO:0071038">
    <property type="term" value="P:TRAMP-dependent tRNA surveillance pathway"/>
    <property type="evidence" value="ECO:0007669"/>
    <property type="project" value="TreeGrafter"/>
</dbReference>
<evidence type="ECO:0000256" key="6">
    <source>
        <dbReference type="ARBA" id="ARBA00042523"/>
    </source>
</evidence>
<keyword evidence="8" id="KW-0687">Ribonucleoprotein</keyword>
<comment type="similarity">
    <text evidence="3">Belongs to the RNase PH family.</text>
</comment>
<feature type="domain" description="Exoribonuclease phosphorolytic" evidence="7">
    <location>
        <begin position="16"/>
        <end position="152"/>
    </location>
</feature>
<evidence type="ECO:0000313" key="9">
    <source>
        <dbReference type="Proteomes" id="UP000664859"/>
    </source>
</evidence>
<dbReference type="GO" id="GO:0035925">
    <property type="term" value="F:mRNA 3'-UTR AU-rich region binding"/>
    <property type="evidence" value="ECO:0007669"/>
    <property type="project" value="TreeGrafter"/>
</dbReference>
<dbReference type="Gene3D" id="3.30.230.70">
    <property type="entry name" value="GHMP Kinase, N-terminal domain"/>
    <property type="match status" value="1"/>
</dbReference>
<evidence type="ECO:0000256" key="3">
    <source>
        <dbReference type="ARBA" id="ARBA00006678"/>
    </source>
</evidence>
<accession>A0A835YWB1</accession>
<evidence type="ECO:0000256" key="2">
    <source>
        <dbReference type="ARBA" id="ARBA00004604"/>
    </source>
</evidence>
<dbReference type="EMBL" id="JAFCMP010000334">
    <property type="protein sequence ID" value="KAG5181267.1"/>
    <property type="molecule type" value="Genomic_DNA"/>
</dbReference>
<evidence type="ECO:0000313" key="8">
    <source>
        <dbReference type="EMBL" id="KAG5181267.1"/>
    </source>
</evidence>
<dbReference type="GO" id="GO:0000467">
    <property type="term" value="P:exonucleolytic trimming to generate mature 3'-end of 5.8S rRNA from tricistronic rRNA transcript (SSU-rRNA, 5.8S rRNA, LSU-rRNA)"/>
    <property type="evidence" value="ECO:0007669"/>
    <property type="project" value="TreeGrafter"/>
</dbReference>
<dbReference type="Pfam" id="PF01138">
    <property type="entry name" value="RNase_PH"/>
    <property type="match status" value="1"/>
</dbReference>
<dbReference type="GO" id="GO:0071028">
    <property type="term" value="P:nuclear mRNA surveillance"/>
    <property type="evidence" value="ECO:0007669"/>
    <property type="project" value="TreeGrafter"/>
</dbReference>
<evidence type="ECO:0000256" key="4">
    <source>
        <dbReference type="ARBA" id="ARBA00022490"/>
    </source>
</evidence>
<keyword evidence="4" id="KW-0963">Cytoplasm</keyword>
<reference evidence="8" key="1">
    <citation type="submission" date="2021-02" db="EMBL/GenBank/DDBJ databases">
        <title>First Annotated Genome of the Yellow-green Alga Tribonema minus.</title>
        <authorList>
            <person name="Mahan K.M."/>
        </authorList>
    </citation>
    <scope>NUCLEOTIDE SEQUENCE</scope>
    <source>
        <strain evidence="8">UTEX B ZZ1240</strain>
    </source>
</reference>
<dbReference type="GO" id="GO:0016075">
    <property type="term" value="P:rRNA catabolic process"/>
    <property type="evidence" value="ECO:0007669"/>
    <property type="project" value="TreeGrafter"/>
</dbReference>
<dbReference type="InterPro" id="IPR001247">
    <property type="entry name" value="ExoRNase_PH_dom1"/>
</dbReference>
<name>A0A835YWB1_9STRA</name>
<dbReference type="SUPFAM" id="SSF54211">
    <property type="entry name" value="Ribosomal protein S5 domain 2-like"/>
    <property type="match status" value="1"/>
</dbReference>
<dbReference type="GO" id="GO:0005730">
    <property type="term" value="C:nucleolus"/>
    <property type="evidence" value="ECO:0007669"/>
    <property type="project" value="UniProtKB-SubCell"/>
</dbReference>
<keyword evidence="5" id="KW-0271">Exosome</keyword>
<dbReference type="GO" id="GO:0034475">
    <property type="term" value="P:U4 snRNA 3'-end processing"/>
    <property type="evidence" value="ECO:0007669"/>
    <property type="project" value="TreeGrafter"/>
</dbReference>
<dbReference type="OrthoDB" id="272245at2759"/>
<dbReference type="AlphaFoldDB" id="A0A835YWB1"/>
<evidence type="ECO:0000256" key="1">
    <source>
        <dbReference type="ARBA" id="ARBA00004496"/>
    </source>
</evidence>
<gene>
    <name evidence="8" type="ORF">JKP88DRAFT_321574</name>
</gene>
<proteinExistence type="inferred from homology"/>
<dbReference type="GO" id="GO:0034473">
    <property type="term" value="P:U1 snRNA 3'-end processing"/>
    <property type="evidence" value="ECO:0007669"/>
    <property type="project" value="TreeGrafter"/>
</dbReference>
<dbReference type="PANTHER" id="PTHR11097:SF8">
    <property type="entry name" value="EXOSOME COMPLEX COMPONENT RRP42"/>
    <property type="match status" value="1"/>
</dbReference>
<keyword evidence="9" id="KW-1185">Reference proteome</keyword>
<comment type="caution">
    <text evidence="8">The sequence shown here is derived from an EMBL/GenBank/DDBJ whole genome shotgun (WGS) entry which is preliminary data.</text>
</comment>
<dbReference type="GO" id="GO:0005840">
    <property type="term" value="C:ribosome"/>
    <property type="evidence" value="ECO:0007669"/>
    <property type="project" value="UniProtKB-KW"/>
</dbReference>
<dbReference type="GO" id="GO:0000176">
    <property type="term" value="C:nuclear exosome (RNase complex)"/>
    <property type="evidence" value="ECO:0007669"/>
    <property type="project" value="TreeGrafter"/>
</dbReference>
<protein>
    <recommendedName>
        <fullName evidence="6">Ribosomal RNA-processing protein 42</fullName>
    </recommendedName>
</protein>
<dbReference type="PANTHER" id="PTHR11097">
    <property type="entry name" value="EXOSOME COMPLEX EXONUCLEASE RIBOSOMAL RNA PROCESSING PROTEIN"/>
    <property type="match status" value="1"/>
</dbReference>
<sequence>MRPLGGVQDGRGWLDYRSISVQGEVLPQANGSARITIAHGGTEVLAAVKIETGVPSADAPHEGRVEVCVECSNSLFPTFDDRSGGDVNAALSLMLARTVVESGALDLKSLCIIPGRFCWIVYLDVLVLQADGNLLDAASFAAYVAFNTALVPRTTVISGEGAGVEDDFEIDGDLNTATRLPGADKVHEQLHLDQVQTVQLFVTT</sequence>
<dbReference type="GO" id="GO:0000177">
    <property type="term" value="C:cytoplasmic exosome (RNase complex)"/>
    <property type="evidence" value="ECO:0007669"/>
    <property type="project" value="TreeGrafter"/>
</dbReference>
<dbReference type="InterPro" id="IPR020568">
    <property type="entry name" value="Ribosomal_Su5_D2-typ_SF"/>
</dbReference>
<dbReference type="InterPro" id="IPR050590">
    <property type="entry name" value="Exosome_comp_Rrp42_subfam"/>
</dbReference>
<evidence type="ECO:0000256" key="5">
    <source>
        <dbReference type="ARBA" id="ARBA00022835"/>
    </source>
</evidence>
<keyword evidence="8" id="KW-0689">Ribosomal protein</keyword>
<evidence type="ECO:0000259" key="7">
    <source>
        <dbReference type="Pfam" id="PF01138"/>
    </source>
</evidence>
<dbReference type="GO" id="GO:0071035">
    <property type="term" value="P:nuclear polyadenylation-dependent rRNA catabolic process"/>
    <property type="evidence" value="ECO:0007669"/>
    <property type="project" value="TreeGrafter"/>
</dbReference>
<comment type="subcellular location">
    <subcellularLocation>
        <location evidence="1">Cytoplasm</location>
    </subcellularLocation>
    <subcellularLocation>
        <location evidence="2">Nucleus</location>
        <location evidence="2">Nucleolus</location>
    </subcellularLocation>
</comment>
<dbReference type="Proteomes" id="UP000664859">
    <property type="component" value="Unassembled WGS sequence"/>
</dbReference>
<organism evidence="8 9">
    <name type="scientific">Tribonema minus</name>
    <dbReference type="NCBI Taxonomy" id="303371"/>
    <lineage>
        <taxon>Eukaryota</taxon>
        <taxon>Sar</taxon>
        <taxon>Stramenopiles</taxon>
        <taxon>Ochrophyta</taxon>
        <taxon>PX clade</taxon>
        <taxon>Xanthophyceae</taxon>
        <taxon>Tribonematales</taxon>
        <taxon>Tribonemataceae</taxon>
        <taxon>Tribonema</taxon>
    </lineage>
</organism>
<dbReference type="InterPro" id="IPR027408">
    <property type="entry name" value="PNPase/RNase_PH_dom_sf"/>
</dbReference>